<dbReference type="InterPro" id="IPR005790">
    <property type="entry name" value="DNA_polIII_delta"/>
</dbReference>
<comment type="caution">
    <text evidence="11">The sequence shown here is derived from an EMBL/GenBank/DDBJ whole genome shotgun (WGS) entry which is preliminary data.</text>
</comment>
<reference evidence="12" key="1">
    <citation type="journal article" date="2017" name="Appl. Environ. Microbiol.">
        <title>Genomic Analysis of Calderihabitans maritimus KKC1, a Thermophilic, Hydrogenogenic, Carboxydotrophic Bacterium Isolated from Marine Sediment.</title>
        <authorList>
            <person name="Omae K."/>
            <person name="Yoneda Y."/>
            <person name="Fukuyama Y."/>
            <person name="Yoshida T."/>
            <person name="Sako Y."/>
        </authorList>
    </citation>
    <scope>NUCLEOTIDE SEQUENCE [LARGE SCALE GENOMIC DNA]</scope>
    <source>
        <strain evidence="12">KKC1</strain>
    </source>
</reference>
<evidence type="ECO:0000256" key="3">
    <source>
        <dbReference type="ARBA" id="ARBA00022679"/>
    </source>
</evidence>
<dbReference type="Gene3D" id="1.20.272.10">
    <property type="match status" value="1"/>
</dbReference>
<feature type="domain" description="DNA polymerase III delta N-terminal" evidence="9">
    <location>
        <begin position="19"/>
        <end position="143"/>
    </location>
</feature>
<dbReference type="PANTHER" id="PTHR34388">
    <property type="entry name" value="DNA POLYMERASE III SUBUNIT DELTA"/>
    <property type="match status" value="1"/>
</dbReference>
<comment type="catalytic activity">
    <reaction evidence="8">
        <text>DNA(n) + a 2'-deoxyribonucleoside 5'-triphosphate = DNA(n+1) + diphosphate</text>
        <dbReference type="Rhea" id="RHEA:22508"/>
        <dbReference type="Rhea" id="RHEA-COMP:17339"/>
        <dbReference type="Rhea" id="RHEA-COMP:17340"/>
        <dbReference type="ChEBI" id="CHEBI:33019"/>
        <dbReference type="ChEBI" id="CHEBI:61560"/>
        <dbReference type="ChEBI" id="CHEBI:173112"/>
        <dbReference type="EC" id="2.7.7.7"/>
    </reaction>
</comment>
<dbReference type="InterPro" id="IPR027417">
    <property type="entry name" value="P-loop_NTPase"/>
</dbReference>
<dbReference type="NCBIfam" id="TIGR01128">
    <property type="entry name" value="holA"/>
    <property type="match status" value="1"/>
</dbReference>
<evidence type="ECO:0000259" key="9">
    <source>
        <dbReference type="Pfam" id="PF06144"/>
    </source>
</evidence>
<evidence type="ECO:0000256" key="1">
    <source>
        <dbReference type="ARBA" id="ARBA00012417"/>
    </source>
</evidence>
<feature type="domain" description="DNA polymerase III delta subunit-like C-terminal" evidence="10">
    <location>
        <begin position="217"/>
        <end position="336"/>
    </location>
</feature>
<proteinExistence type="inferred from homology"/>
<keyword evidence="12" id="KW-1185">Reference proteome</keyword>
<evidence type="ECO:0000259" key="10">
    <source>
        <dbReference type="Pfam" id="PF21694"/>
    </source>
</evidence>
<evidence type="ECO:0000313" key="12">
    <source>
        <dbReference type="Proteomes" id="UP000197032"/>
    </source>
</evidence>
<evidence type="ECO:0000256" key="7">
    <source>
        <dbReference type="ARBA" id="ARBA00034754"/>
    </source>
</evidence>
<dbReference type="GO" id="GO:0009360">
    <property type="term" value="C:DNA polymerase III complex"/>
    <property type="evidence" value="ECO:0007669"/>
    <property type="project" value="InterPro"/>
</dbReference>
<dbReference type="EC" id="2.7.7.7" evidence="1"/>
<dbReference type="Gene3D" id="3.40.50.300">
    <property type="entry name" value="P-loop containing nucleotide triphosphate hydrolases"/>
    <property type="match status" value="1"/>
</dbReference>
<dbReference type="GO" id="GO:0003887">
    <property type="term" value="F:DNA-directed DNA polymerase activity"/>
    <property type="evidence" value="ECO:0007669"/>
    <property type="project" value="UniProtKB-KW"/>
</dbReference>
<dbReference type="InterPro" id="IPR010372">
    <property type="entry name" value="DNA_pol3_delta_N"/>
</dbReference>
<dbReference type="Pfam" id="PF06144">
    <property type="entry name" value="DNA_pol3_delta"/>
    <property type="match status" value="1"/>
</dbReference>
<dbReference type="Pfam" id="PF21694">
    <property type="entry name" value="DNA_pol3_delta_C"/>
    <property type="match status" value="1"/>
</dbReference>
<keyword evidence="6" id="KW-0239">DNA-directed DNA polymerase</keyword>
<comment type="similarity">
    <text evidence="7">Belongs to the DNA polymerase HolA subunit family.</text>
</comment>
<dbReference type="Gene3D" id="1.10.8.60">
    <property type="match status" value="1"/>
</dbReference>
<dbReference type="Proteomes" id="UP000197032">
    <property type="component" value="Unassembled WGS sequence"/>
</dbReference>
<evidence type="ECO:0000256" key="8">
    <source>
        <dbReference type="ARBA" id="ARBA00049244"/>
    </source>
</evidence>
<protein>
    <recommendedName>
        <fullName evidence="2">DNA polymerase III subunit delta</fullName>
        <ecNumber evidence="1">2.7.7.7</ecNumber>
    </recommendedName>
</protein>
<dbReference type="RefSeq" id="WP_088554600.1">
    <property type="nucleotide sequence ID" value="NZ_BDGJ01000142.1"/>
</dbReference>
<keyword evidence="4" id="KW-0548">Nucleotidyltransferase</keyword>
<evidence type="ECO:0000256" key="2">
    <source>
        <dbReference type="ARBA" id="ARBA00017703"/>
    </source>
</evidence>
<organism evidence="11 12">
    <name type="scientific">Calderihabitans maritimus</name>
    <dbReference type="NCBI Taxonomy" id="1246530"/>
    <lineage>
        <taxon>Bacteria</taxon>
        <taxon>Bacillati</taxon>
        <taxon>Bacillota</taxon>
        <taxon>Clostridia</taxon>
        <taxon>Neomoorellales</taxon>
        <taxon>Calderihabitantaceae</taxon>
        <taxon>Calderihabitans</taxon>
    </lineage>
</organism>
<evidence type="ECO:0000256" key="4">
    <source>
        <dbReference type="ARBA" id="ARBA00022695"/>
    </source>
</evidence>
<keyword evidence="5" id="KW-0235">DNA replication</keyword>
<dbReference type="GO" id="GO:0003677">
    <property type="term" value="F:DNA binding"/>
    <property type="evidence" value="ECO:0007669"/>
    <property type="project" value="InterPro"/>
</dbReference>
<dbReference type="GO" id="GO:0006261">
    <property type="term" value="P:DNA-templated DNA replication"/>
    <property type="evidence" value="ECO:0007669"/>
    <property type="project" value="TreeGrafter"/>
</dbReference>
<evidence type="ECO:0000256" key="5">
    <source>
        <dbReference type="ARBA" id="ARBA00022705"/>
    </source>
</evidence>
<gene>
    <name evidence="11" type="ORF">KKC1_25970</name>
</gene>
<dbReference type="EMBL" id="BDGJ01000142">
    <property type="protein sequence ID" value="GAW93463.1"/>
    <property type="molecule type" value="Genomic_DNA"/>
</dbReference>
<keyword evidence="3" id="KW-0808">Transferase</keyword>
<dbReference type="AlphaFoldDB" id="A0A1Z5HVA0"/>
<dbReference type="OrthoDB" id="9775929at2"/>
<dbReference type="SUPFAM" id="SSF48019">
    <property type="entry name" value="post-AAA+ oligomerization domain-like"/>
    <property type="match status" value="1"/>
</dbReference>
<dbReference type="SUPFAM" id="SSF52540">
    <property type="entry name" value="P-loop containing nucleoside triphosphate hydrolases"/>
    <property type="match status" value="1"/>
</dbReference>
<evidence type="ECO:0000313" key="11">
    <source>
        <dbReference type="EMBL" id="GAW93463.1"/>
    </source>
</evidence>
<dbReference type="InterPro" id="IPR008921">
    <property type="entry name" value="DNA_pol3_clamp-load_cplx_C"/>
</dbReference>
<sequence>MNYQQLLTKIEKNEIAPVYLFYGEEKFLFQEVLEALKNKIVTSGCSDFNYDVLDGSEVPVARIVEAANTLPVLAERRLVVVKEAEMFRSRSAEKSGSKDEEKMLLDYLSRPLPSTCLVFTVEGKVDARKRLYRAVQEKGEVVNFPLLKGKALSAWVKKRVEQRGKRIEFPALQYLVAAVGENLFLLENEIEKICTFLGDKDIITLSDITDLISKTEEGNIFRLVDAIGERKTEKAVLLMREMLNWGEPPLKILFMIARQFRLMLQVKGLLEKGFSEKQIARELQLHPYVAQKCLQQSRNFSRANLEEALRRMLELDIAVKTGQGDPVYLMEIALLSLNFPPGSHARNV</sequence>
<dbReference type="InterPro" id="IPR048466">
    <property type="entry name" value="DNA_pol3_delta-like_C"/>
</dbReference>
<evidence type="ECO:0000256" key="6">
    <source>
        <dbReference type="ARBA" id="ARBA00022932"/>
    </source>
</evidence>
<accession>A0A1Z5HVA0</accession>
<name>A0A1Z5HVA0_9FIRM</name>
<dbReference type="PANTHER" id="PTHR34388:SF1">
    <property type="entry name" value="DNA POLYMERASE III SUBUNIT DELTA"/>
    <property type="match status" value="1"/>
</dbReference>